<keyword evidence="1" id="KW-0732">Signal</keyword>
<dbReference type="EMBL" id="JACGCI010000053">
    <property type="protein sequence ID" value="KAF6750957.1"/>
    <property type="molecule type" value="Genomic_DNA"/>
</dbReference>
<feature type="non-terminal residue" evidence="2">
    <location>
        <position position="1"/>
    </location>
</feature>
<organism evidence="2 3">
    <name type="scientific">Ephemerocybe angulata</name>
    <dbReference type="NCBI Taxonomy" id="980116"/>
    <lineage>
        <taxon>Eukaryota</taxon>
        <taxon>Fungi</taxon>
        <taxon>Dikarya</taxon>
        <taxon>Basidiomycota</taxon>
        <taxon>Agaricomycotina</taxon>
        <taxon>Agaricomycetes</taxon>
        <taxon>Agaricomycetidae</taxon>
        <taxon>Agaricales</taxon>
        <taxon>Agaricineae</taxon>
        <taxon>Psathyrellaceae</taxon>
        <taxon>Ephemerocybe</taxon>
    </lineage>
</organism>
<evidence type="ECO:0000256" key="1">
    <source>
        <dbReference type="SAM" id="SignalP"/>
    </source>
</evidence>
<comment type="caution">
    <text evidence="2">The sequence shown here is derived from an EMBL/GenBank/DDBJ whole genome shotgun (WGS) entry which is preliminary data.</text>
</comment>
<name>A0A8H6HRD8_9AGAR</name>
<dbReference type="Proteomes" id="UP000521943">
    <property type="component" value="Unassembled WGS sequence"/>
</dbReference>
<reference evidence="2 3" key="1">
    <citation type="submission" date="2020-07" db="EMBL/GenBank/DDBJ databases">
        <title>Comparative genomics of pyrophilous fungi reveals a link between fire events and developmental genes.</title>
        <authorList>
            <consortium name="DOE Joint Genome Institute"/>
            <person name="Steindorff A.S."/>
            <person name="Carver A."/>
            <person name="Calhoun S."/>
            <person name="Stillman K."/>
            <person name="Liu H."/>
            <person name="Lipzen A."/>
            <person name="Pangilinan J."/>
            <person name="Labutti K."/>
            <person name="Bruns T.D."/>
            <person name="Grigoriev I.V."/>
        </authorList>
    </citation>
    <scope>NUCLEOTIDE SEQUENCE [LARGE SCALE GENOMIC DNA]</scope>
    <source>
        <strain evidence="2 3">CBS 144469</strain>
    </source>
</reference>
<dbReference type="AlphaFoldDB" id="A0A8H6HRD8"/>
<accession>A0A8H6HRD8</accession>
<evidence type="ECO:0000313" key="2">
    <source>
        <dbReference type="EMBL" id="KAF6750957.1"/>
    </source>
</evidence>
<feature type="chain" id="PRO_5034835315" evidence="1">
    <location>
        <begin position="22"/>
        <end position="79"/>
    </location>
</feature>
<keyword evidence="3" id="KW-1185">Reference proteome</keyword>
<proteinExistence type="predicted"/>
<protein>
    <submittedName>
        <fullName evidence="2">Uncharacterized protein</fullName>
    </submittedName>
</protein>
<feature type="signal peptide" evidence="1">
    <location>
        <begin position="1"/>
        <end position="21"/>
    </location>
</feature>
<sequence length="79" mass="9151">MRVHFLALLSTFVSLACLSSAHHEHSVDSREFVDALSTVQTRDLGDISTREIIGEINERLERRNFARWCCPECKKEFKN</sequence>
<evidence type="ECO:0000313" key="3">
    <source>
        <dbReference type="Proteomes" id="UP000521943"/>
    </source>
</evidence>
<dbReference type="PROSITE" id="PS51257">
    <property type="entry name" value="PROKAR_LIPOPROTEIN"/>
    <property type="match status" value="1"/>
</dbReference>
<gene>
    <name evidence="2" type="ORF">DFP72DRAFT_908928</name>
</gene>